<dbReference type="Proteomes" id="UP000198619">
    <property type="component" value="Unassembled WGS sequence"/>
</dbReference>
<comment type="catalytic activity">
    <reaction evidence="1 8">
        <text>Release of an N-terminal amino acid, Xaa-|-Yaa-, in which Xaa is preferably Leu, but may be other amino acids including Pro although not Arg or Lys, and Yaa may be Pro. Amino acid amides and methyl esters are also readily hydrolyzed, but rates on arylamides are exceedingly low.</text>
        <dbReference type="EC" id="3.4.11.1"/>
    </reaction>
</comment>
<comment type="similarity">
    <text evidence="3 8">Belongs to the peptidase M17 family.</text>
</comment>
<dbReference type="InterPro" id="IPR008283">
    <property type="entry name" value="Peptidase_M17_N"/>
</dbReference>
<gene>
    <name evidence="8" type="primary">pepA</name>
    <name evidence="10" type="ORF">SAMN04488528_101428</name>
</gene>
<dbReference type="HAMAP" id="MF_00181">
    <property type="entry name" value="Cytosol_peptidase_M17"/>
    <property type="match status" value="1"/>
</dbReference>
<comment type="function">
    <text evidence="7 8">Presumably involved in the processing and regular turnover of intracellular proteins. Catalyzes the removal of unsubstituted N-terminal amino acids from various peptides.</text>
</comment>
<organism evidence="10 11">
    <name type="scientific">Clostridium frigidicarnis</name>
    <dbReference type="NCBI Taxonomy" id="84698"/>
    <lineage>
        <taxon>Bacteria</taxon>
        <taxon>Bacillati</taxon>
        <taxon>Bacillota</taxon>
        <taxon>Clostridia</taxon>
        <taxon>Eubacteriales</taxon>
        <taxon>Clostridiaceae</taxon>
        <taxon>Clostridium</taxon>
    </lineage>
</organism>
<feature type="binding site" evidence="8">
    <location>
        <position position="263"/>
    </location>
    <ligand>
        <name>Mn(2+)</name>
        <dbReference type="ChEBI" id="CHEBI:29035"/>
        <label>2</label>
    </ligand>
</feature>
<feature type="binding site" evidence="8">
    <location>
        <position position="342"/>
    </location>
    <ligand>
        <name>Mn(2+)</name>
        <dbReference type="ChEBI" id="CHEBI:29035"/>
        <label>2</label>
    </ligand>
</feature>
<dbReference type="GO" id="GO:0006508">
    <property type="term" value="P:proteolysis"/>
    <property type="evidence" value="ECO:0007669"/>
    <property type="project" value="UniProtKB-KW"/>
</dbReference>
<dbReference type="AlphaFoldDB" id="A0A1I0YMS2"/>
<evidence type="ECO:0000256" key="6">
    <source>
        <dbReference type="ARBA" id="ARBA00022801"/>
    </source>
</evidence>
<keyword evidence="8" id="KW-0464">Manganese</keyword>
<comment type="catalytic activity">
    <reaction evidence="2 8">
        <text>Release of an N-terminal amino acid, preferentially leucine, but not glutamic or aspartic acids.</text>
        <dbReference type="EC" id="3.4.11.10"/>
    </reaction>
</comment>
<dbReference type="GO" id="GO:0005737">
    <property type="term" value="C:cytoplasm"/>
    <property type="evidence" value="ECO:0007669"/>
    <property type="project" value="UniProtKB-SubCell"/>
</dbReference>
<evidence type="ECO:0000313" key="10">
    <source>
        <dbReference type="EMBL" id="SFB14634.1"/>
    </source>
</evidence>
<proteinExistence type="inferred from homology"/>
<dbReference type="NCBIfam" id="NF002083">
    <property type="entry name" value="PRK00913.3-5"/>
    <property type="match status" value="1"/>
</dbReference>
<comment type="subcellular location">
    <subcellularLocation>
        <location evidence="8">Cytoplasm</location>
    </subcellularLocation>
</comment>
<dbReference type="EC" id="3.4.11.1" evidence="8"/>
<dbReference type="Gene3D" id="3.40.630.10">
    <property type="entry name" value="Zn peptidases"/>
    <property type="match status" value="1"/>
</dbReference>
<protein>
    <recommendedName>
        <fullName evidence="8">Probable cytosol aminopeptidase</fullName>
        <ecNumber evidence="8">3.4.11.1</ecNumber>
    </recommendedName>
    <alternativeName>
        <fullName evidence="8">Leucine aminopeptidase</fullName>
        <shortName evidence="8">LAP</shortName>
        <ecNumber evidence="8">3.4.11.10</ecNumber>
    </alternativeName>
    <alternativeName>
        <fullName evidence="8">Leucyl aminopeptidase</fullName>
    </alternativeName>
</protein>
<keyword evidence="6 8" id="KW-0378">Hydrolase</keyword>
<name>A0A1I0YMS2_9CLOT</name>
<dbReference type="EC" id="3.4.11.10" evidence="8"/>
<evidence type="ECO:0000256" key="7">
    <source>
        <dbReference type="ARBA" id="ARBA00049972"/>
    </source>
</evidence>
<evidence type="ECO:0000256" key="2">
    <source>
        <dbReference type="ARBA" id="ARBA00000967"/>
    </source>
</evidence>
<dbReference type="NCBIfam" id="NF002073">
    <property type="entry name" value="PRK00913.1-2"/>
    <property type="match status" value="1"/>
</dbReference>
<dbReference type="STRING" id="84698.SAMN04488528_101428"/>
<evidence type="ECO:0000256" key="5">
    <source>
        <dbReference type="ARBA" id="ARBA00022670"/>
    </source>
</evidence>
<dbReference type="InterPro" id="IPR000819">
    <property type="entry name" value="Peptidase_M17_C"/>
</dbReference>
<feature type="binding site" evidence="8">
    <location>
        <position position="281"/>
    </location>
    <ligand>
        <name>Mn(2+)</name>
        <dbReference type="ChEBI" id="CHEBI:29035"/>
        <label>2</label>
    </ligand>
</feature>
<feature type="active site" evidence="8">
    <location>
        <position position="344"/>
    </location>
</feature>
<keyword evidence="11" id="KW-1185">Reference proteome</keyword>
<dbReference type="PROSITE" id="PS00631">
    <property type="entry name" value="CYTOSOL_AP"/>
    <property type="match status" value="1"/>
</dbReference>
<dbReference type="GO" id="GO:0030145">
    <property type="term" value="F:manganese ion binding"/>
    <property type="evidence" value="ECO:0007669"/>
    <property type="project" value="UniProtKB-UniRule"/>
</dbReference>
<dbReference type="SUPFAM" id="SSF53187">
    <property type="entry name" value="Zn-dependent exopeptidases"/>
    <property type="match status" value="1"/>
</dbReference>
<feature type="active site" evidence="8">
    <location>
        <position position="270"/>
    </location>
</feature>
<evidence type="ECO:0000259" key="9">
    <source>
        <dbReference type="PROSITE" id="PS00631"/>
    </source>
</evidence>
<evidence type="ECO:0000256" key="4">
    <source>
        <dbReference type="ARBA" id="ARBA00022438"/>
    </source>
</evidence>
<dbReference type="RefSeq" id="WP_090041147.1">
    <property type="nucleotide sequence ID" value="NZ_FOKI01000014.1"/>
</dbReference>
<dbReference type="Pfam" id="PF00883">
    <property type="entry name" value="Peptidase_M17"/>
    <property type="match status" value="1"/>
</dbReference>
<dbReference type="NCBIfam" id="NF002074">
    <property type="entry name" value="PRK00913.1-4"/>
    <property type="match status" value="1"/>
</dbReference>
<dbReference type="InterPro" id="IPR023042">
    <property type="entry name" value="Peptidase_M17_leu_NH2_pept"/>
</dbReference>
<feature type="binding site" evidence="8">
    <location>
        <position position="340"/>
    </location>
    <ligand>
        <name>Mn(2+)</name>
        <dbReference type="ChEBI" id="CHEBI:29035"/>
        <label>1</label>
    </ligand>
</feature>
<feature type="binding site" evidence="8">
    <location>
        <position position="342"/>
    </location>
    <ligand>
        <name>Mn(2+)</name>
        <dbReference type="ChEBI" id="CHEBI:29035"/>
        <label>1</label>
    </ligand>
</feature>
<keyword evidence="8" id="KW-0963">Cytoplasm</keyword>
<dbReference type="InterPro" id="IPR011356">
    <property type="entry name" value="Leucine_aapep/pepB"/>
</dbReference>
<evidence type="ECO:0000256" key="1">
    <source>
        <dbReference type="ARBA" id="ARBA00000135"/>
    </source>
</evidence>
<dbReference type="OrthoDB" id="9809354at2"/>
<dbReference type="EMBL" id="FOKI01000014">
    <property type="protein sequence ID" value="SFB14634.1"/>
    <property type="molecule type" value="Genomic_DNA"/>
</dbReference>
<keyword evidence="4 8" id="KW-0031">Aminopeptidase</keyword>
<feature type="binding site" evidence="8">
    <location>
        <position position="258"/>
    </location>
    <ligand>
        <name>Mn(2+)</name>
        <dbReference type="ChEBI" id="CHEBI:29035"/>
        <label>2</label>
    </ligand>
</feature>
<dbReference type="GO" id="GO:0070006">
    <property type="term" value="F:metalloaminopeptidase activity"/>
    <property type="evidence" value="ECO:0007669"/>
    <property type="project" value="InterPro"/>
</dbReference>
<dbReference type="Gene3D" id="3.40.220.10">
    <property type="entry name" value="Leucine Aminopeptidase, subunit E, domain 1"/>
    <property type="match status" value="1"/>
</dbReference>
<evidence type="ECO:0000256" key="8">
    <source>
        <dbReference type="HAMAP-Rule" id="MF_00181"/>
    </source>
</evidence>
<evidence type="ECO:0000313" key="11">
    <source>
        <dbReference type="Proteomes" id="UP000198619"/>
    </source>
</evidence>
<dbReference type="PRINTS" id="PR00481">
    <property type="entry name" value="LAMNOPPTDASE"/>
</dbReference>
<dbReference type="Pfam" id="PF02789">
    <property type="entry name" value="Peptidase_M17_N"/>
    <property type="match status" value="1"/>
</dbReference>
<feature type="domain" description="Cytosol aminopeptidase" evidence="9">
    <location>
        <begin position="338"/>
        <end position="345"/>
    </location>
</feature>
<dbReference type="PANTHER" id="PTHR11963:SF23">
    <property type="entry name" value="CYTOSOL AMINOPEPTIDASE"/>
    <property type="match status" value="1"/>
</dbReference>
<keyword evidence="8" id="KW-0479">Metal-binding</keyword>
<dbReference type="PANTHER" id="PTHR11963">
    <property type="entry name" value="LEUCINE AMINOPEPTIDASE-RELATED"/>
    <property type="match status" value="1"/>
</dbReference>
<feature type="binding site" evidence="8">
    <location>
        <position position="263"/>
    </location>
    <ligand>
        <name>Mn(2+)</name>
        <dbReference type="ChEBI" id="CHEBI:29035"/>
        <label>1</label>
    </ligand>
</feature>
<dbReference type="SUPFAM" id="SSF52949">
    <property type="entry name" value="Macro domain-like"/>
    <property type="match status" value="1"/>
</dbReference>
<sequence length="501" mass="54694">MNIKISDIACDNIENVVVPVFEDGKSDYICDDVKAVINTLKNKEQFKGKCGEVFFFTKNGENNFKQVILLGLGKEEGLTSEKIRVAYSKALRKAKELKLQDLSVRFFESEKVCRKSRIKAIAEGMALANYAFNNYKSDKKESTIKNINVIGVKDEDKNKVQEGLDEANSLINAIYEARNLVNEPANTIYPETLAKRAEELGKEFGFEVEVFGENKIQELKMEAFMSVAKGSNHEPKLIVMRYFGDKANKDNVIGLVGKGLTYDSGGYSIKPTAGMVSMKTDMAGAAAVIGAMTSISKMDIKANVVAVVAACENLISGAAYKPGDIISSMAGKSIEILNTDAEGRLTLIDAVHYIIEKENATKVVDIATLTGAVVAALGKTVTGVVTNNDEFYSDLESVSKVSGEKVWKFPAFDEYKELIKSDIADLQNLGGKYGGTITAGLFIGEFVQDIPWLHLDIAGTADSNVEKEYLTKGGTGVGVKTLYYLVKKTVECKEKCCCNNK</sequence>
<dbReference type="CDD" id="cd00433">
    <property type="entry name" value="Peptidase_M17"/>
    <property type="match status" value="1"/>
</dbReference>
<accession>A0A1I0YMS2</accession>
<keyword evidence="5 8" id="KW-0645">Protease</keyword>
<comment type="cofactor">
    <cofactor evidence="8">
        <name>Mn(2+)</name>
        <dbReference type="ChEBI" id="CHEBI:29035"/>
    </cofactor>
    <text evidence="8">Binds 2 manganese ions per subunit.</text>
</comment>
<reference evidence="10 11" key="1">
    <citation type="submission" date="2016-10" db="EMBL/GenBank/DDBJ databases">
        <authorList>
            <person name="de Groot N.N."/>
        </authorList>
    </citation>
    <scope>NUCLEOTIDE SEQUENCE [LARGE SCALE GENOMIC DNA]</scope>
    <source>
        <strain evidence="10 11">DSM 12271</strain>
    </source>
</reference>
<evidence type="ECO:0000256" key="3">
    <source>
        <dbReference type="ARBA" id="ARBA00009528"/>
    </source>
</evidence>
<dbReference type="InterPro" id="IPR043472">
    <property type="entry name" value="Macro_dom-like"/>
</dbReference>